<dbReference type="EMBL" id="ML121531">
    <property type="protein sequence ID" value="RPB27556.1"/>
    <property type="molecule type" value="Genomic_DNA"/>
</dbReference>
<dbReference type="PANTHER" id="PTHR48034">
    <property type="entry name" value="TRANSFORMER-2 SEX-DETERMINING PROTEIN-RELATED"/>
    <property type="match status" value="1"/>
</dbReference>
<feature type="region of interest" description="Disordered" evidence="2">
    <location>
        <begin position="152"/>
        <end position="314"/>
    </location>
</feature>
<dbReference type="CDD" id="cd00590">
    <property type="entry name" value="RRM_SF"/>
    <property type="match status" value="1"/>
</dbReference>
<evidence type="ECO:0000256" key="1">
    <source>
        <dbReference type="PROSITE-ProRule" id="PRU00176"/>
    </source>
</evidence>
<evidence type="ECO:0000256" key="2">
    <source>
        <dbReference type="SAM" id="MobiDB-lite"/>
    </source>
</evidence>
<keyword evidence="5" id="KW-1185">Reference proteome</keyword>
<evidence type="ECO:0000259" key="3">
    <source>
        <dbReference type="PROSITE" id="PS50102"/>
    </source>
</evidence>
<dbReference type="SUPFAM" id="SSF54928">
    <property type="entry name" value="RNA-binding domain, RBD"/>
    <property type="match status" value="1"/>
</dbReference>
<feature type="region of interest" description="Disordered" evidence="2">
    <location>
        <begin position="1"/>
        <end position="81"/>
    </location>
</feature>
<dbReference type="Proteomes" id="UP000267821">
    <property type="component" value="Unassembled WGS sequence"/>
</dbReference>
<dbReference type="InterPro" id="IPR012677">
    <property type="entry name" value="Nucleotide-bd_a/b_plait_sf"/>
</dbReference>
<feature type="compositionally biased region" description="Basic and acidic residues" evidence="2">
    <location>
        <begin position="204"/>
        <end position="233"/>
    </location>
</feature>
<dbReference type="SMART" id="SM00360">
    <property type="entry name" value="RRM"/>
    <property type="match status" value="1"/>
</dbReference>
<dbReference type="InParanoid" id="A0A3N4LXC4"/>
<feature type="compositionally biased region" description="Basic and acidic residues" evidence="2">
    <location>
        <begin position="248"/>
        <end position="270"/>
    </location>
</feature>
<reference evidence="4 5" key="1">
    <citation type="journal article" date="2018" name="Nat. Ecol. Evol.">
        <title>Pezizomycetes genomes reveal the molecular basis of ectomycorrhizal truffle lifestyle.</title>
        <authorList>
            <person name="Murat C."/>
            <person name="Payen T."/>
            <person name="Noel B."/>
            <person name="Kuo A."/>
            <person name="Morin E."/>
            <person name="Chen J."/>
            <person name="Kohler A."/>
            <person name="Krizsan K."/>
            <person name="Balestrini R."/>
            <person name="Da Silva C."/>
            <person name="Montanini B."/>
            <person name="Hainaut M."/>
            <person name="Levati E."/>
            <person name="Barry K.W."/>
            <person name="Belfiori B."/>
            <person name="Cichocki N."/>
            <person name="Clum A."/>
            <person name="Dockter R.B."/>
            <person name="Fauchery L."/>
            <person name="Guy J."/>
            <person name="Iotti M."/>
            <person name="Le Tacon F."/>
            <person name="Lindquist E.A."/>
            <person name="Lipzen A."/>
            <person name="Malagnac F."/>
            <person name="Mello A."/>
            <person name="Molinier V."/>
            <person name="Miyauchi S."/>
            <person name="Poulain J."/>
            <person name="Riccioni C."/>
            <person name="Rubini A."/>
            <person name="Sitrit Y."/>
            <person name="Splivallo R."/>
            <person name="Traeger S."/>
            <person name="Wang M."/>
            <person name="Zifcakova L."/>
            <person name="Wipf D."/>
            <person name="Zambonelli A."/>
            <person name="Paolocci F."/>
            <person name="Nowrousian M."/>
            <person name="Ottonello S."/>
            <person name="Baldrian P."/>
            <person name="Spatafora J.W."/>
            <person name="Henrissat B."/>
            <person name="Nagy L.G."/>
            <person name="Aury J.M."/>
            <person name="Wincker P."/>
            <person name="Grigoriev I.V."/>
            <person name="Bonfante P."/>
            <person name="Martin F.M."/>
        </authorList>
    </citation>
    <scope>NUCLEOTIDE SEQUENCE [LARGE SCALE GENOMIC DNA]</scope>
    <source>
        <strain evidence="4 5">ATCC MYA-4762</strain>
    </source>
</reference>
<dbReference type="Gene3D" id="3.30.70.330">
    <property type="match status" value="1"/>
</dbReference>
<evidence type="ECO:0000313" key="5">
    <source>
        <dbReference type="Proteomes" id="UP000267821"/>
    </source>
</evidence>
<sequence length="314" mass="35481">MDYENERSGYEDSRDYPSRDDRSPSPRGPRGDSPRRDRRRSVSPGARARDDRAPPSDSRMDAASTTSAQGNGAEARNTGTNLFVTGIHPRLTEEDVTRLFSKYGEVEKCQIMVDPHTKESRGFGFVKMATLEQADAAKEGLQSEEFEGRVLSIEKARRNRPRTPTPGKYFGPPKRADDFRRAPPRGGYSSYDDRRYGGRSHGSSRYDDDRYSSRYDDRGGDRYYRSRDSRDEYAPPPPRGIDRYASSGREDRYSSRGDDRRGYYDRDGGRDGAYTSRSAGGSAADDRAPVPASSGRDYYREDARGGDRDAYSRR</sequence>
<dbReference type="InterPro" id="IPR050441">
    <property type="entry name" value="RBM"/>
</dbReference>
<dbReference type="OrthoDB" id="6159137at2759"/>
<name>A0A3N4LXC4_9PEZI</name>
<proteinExistence type="predicted"/>
<dbReference type="AlphaFoldDB" id="A0A3N4LXC4"/>
<gene>
    <name evidence="4" type="ORF">L211DRAFT_855830</name>
</gene>
<dbReference type="Pfam" id="PF00076">
    <property type="entry name" value="RRM_1"/>
    <property type="match status" value="1"/>
</dbReference>
<protein>
    <submittedName>
        <fullName evidence="4">RNA-binding domain-containing protein</fullName>
    </submittedName>
</protein>
<dbReference type="InterPro" id="IPR035979">
    <property type="entry name" value="RBD_domain_sf"/>
</dbReference>
<dbReference type="GO" id="GO:0003723">
    <property type="term" value="F:RNA binding"/>
    <property type="evidence" value="ECO:0007669"/>
    <property type="project" value="UniProtKB-UniRule"/>
</dbReference>
<feature type="domain" description="RRM" evidence="3">
    <location>
        <begin position="80"/>
        <end position="158"/>
    </location>
</feature>
<evidence type="ECO:0000313" key="4">
    <source>
        <dbReference type="EMBL" id="RPB27556.1"/>
    </source>
</evidence>
<dbReference type="InterPro" id="IPR000504">
    <property type="entry name" value="RRM_dom"/>
</dbReference>
<accession>A0A3N4LXC4</accession>
<keyword evidence="1" id="KW-0694">RNA-binding</keyword>
<dbReference type="PROSITE" id="PS50102">
    <property type="entry name" value="RRM"/>
    <property type="match status" value="1"/>
</dbReference>
<feature type="compositionally biased region" description="Basic and acidic residues" evidence="2">
    <location>
        <begin position="47"/>
        <end position="60"/>
    </location>
</feature>
<feature type="compositionally biased region" description="Basic and acidic residues" evidence="2">
    <location>
        <begin position="1"/>
        <end position="35"/>
    </location>
</feature>
<feature type="compositionally biased region" description="Basic and acidic residues" evidence="2">
    <location>
        <begin position="297"/>
        <end position="314"/>
    </location>
</feature>
<organism evidence="4 5">
    <name type="scientific">Terfezia boudieri ATCC MYA-4762</name>
    <dbReference type="NCBI Taxonomy" id="1051890"/>
    <lineage>
        <taxon>Eukaryota</taxon>
        <taxon>Fungi</taxon>
        <taxon>Dikarya</taxon>
        <taxon>Ascomycota</taxon>
        <taxon>Pezizomycotina</taxon>
        <taxon>Pezizomycetes</taxon>
        <taxon>Pezizales</taxon>
        <taxon>Pezizaceae</taxon>
        <taxon>Terfezia</taxon>
    </lineage>
</organism>
<dbReference type="STRING" id="1051890.A0A3N4LXC4"/>